<evidence type="ECO:0000313" key="4">
    <source>
        <dbReference type="Proteomes" id="UP000282311"/>
    </source>
</evidence>
<dbReference type="InterPro" id="IPR024633">
    <property type="entry name" value="DnaA_N_dom"/>
</dbReference>
<evidence type="ECO:0000313" key="3">
    <source>
        <dbReference type="EMBL" id="RKN78198.1"/>
    </source>
</evidence>
<dbReference type="PANTHER" id="PTHR46558">
    <property type="entry name" value="TRACRIPTIONAL REGULATORY PROTEIN-RELATED-RELATED"/>
    <property type="match status" value="1"/>
</dbReference>
<dbReference type="OrthoDB" id="9804312at2"/>
<dbReference type="CDD" id="cd00093">
    <property type="entry name" value="HTH_XRE"/>
    <property type="match status" value="1"/>
</dbReference>
<keyword evidence="4" id="KW-1185">Reference proteome</keyword>
<dbReference type="Pfam" id="PF01381">
    <property type="entry name" value="HTH_3"/>
    <property type="match status" value="1"/>
</dbReference>
<dbReference type="SMART" id="SM00530">
    <property type="entry name" value="HTH_XRE"/>
    <property type="match status" value="1"/>
</dbReference>
<gene>
    <name evidence="3" type="ORF">D7M11_23095</name>
</gene>
<comment type="caution">
    <text evidence="3">The sequence shown here is derived from an EMBL/GenBank/DDBJ whole genome shotgun (WGS) entry which is preliminary data.</text>
</comment>
<protein>
    <submittedName>
        <fullName evidence="3">Helix-turn-helix domain-containing protein</fullName>
    </submittedName>
</protein>
<dbReference type="InterPro" id="IPR001387">
    <property type="entry name" value="Cro/C1-type_HTH"/>
</dbReference>
<accession>A0A3B0C0K7</accession>
<keyword evidence="1" id="KW-0238">DNA-binding</keyword>
<proteinExistence type="predicted"/>
<dbReference type="Gene3D" id="3.30.300.180">
    <property type="match status" value="1"/>
</dbReference>
<dbReference type="Gene3D" id="1.10.260.40">
    <property type="entry name" value="lambda repressor-like DNA-binding domains"/>
    <property type="match status" value="1"/>
</dbReference>
<dbReference type="InterPro" id="IPR010982">
    <property type="entry name" value="Lambda_DNA-bd_dom_sf"/>
</dbReference>
<feature type="domain" description="HTH cro/C1-type" evidence="2">
    <location>
        <begin position="11"/>
        <end position="65"/>
    </location>
</feature>
<organism evidence="3 4">
    <name type="scientific">Paenibacillus ginsengarvi</name>
    <dbReference type="NCBI Taxonomy" id="400777"/>
    <lineage>
        <taxon>Bacteria</taxon>
        <taxon>Bacillati</taxon>
        <taxon>Bacillota</taxon>
        <taxon>Bacilli</taxon>
        <taxon>Bacillales</taxon>
        <taxon>Paenibacillaceae</taxon>
        <taxon>Paenibacillus</taxon>
    </lineage>
</organism>
<name>A0A3B0C0K7_9BACL</name>
<dbReference type="EMBL" id="RBAH01000019">
    <property type="protein sequence ID" value="RKN78198.1"/>
    <property type="molecule type" value="Genomic_DNA"/>
</dbReference>
<dbReference type="InterPro" id="IPR038454">
    <property type="entry name" value="DnaA_N_sf"/>
</dbReference>
<dbReference type="PROSITE" id="PS50943">
    <property type="entry name" value="HTH_CROC1"/>
    <property type="match status" value="1"/>
</dbReference>
<evidence type="ECO:0000259" key="2">
    <source>
        <dbReference type="PROSITE" id="PS50943"/>
    </source>
</evidence>
<dbReference type="RefSeq" id="WP_120749634.1">
    <property type="nucleotide sequence ID" value="NZ_RBAH01000019.1"/>
</dbReference>
<dbReference type="SUPFAM" id="SSF47413">
    <property type="entry name" value="lambda repressor-like DNA-binding domains"/>
    <property type="match status" value="1"/>
</dbReference>
<dbReference type="Pfam" id="PF11638">
    <property type="entry name" value="DnaA_N"/>
    <property type="match status" value="1"/>
</dbReference>
<evidence type="ECO:0000256" key="1">
    <source>
        <dbReference type="ARBA" id="ARBA00023125"/>
    </source>
</evidence>
<dbReference type="AlphaFoldDB" id="A0A3B0C0K7"/>
<dbReference type="GO" id="GO:0003677">
    <property type="term" value="F:DNA binding"/>
    <property type="evidence" value="ECO:0007669"/>
    <property type="project" value="UniProtKB-KW"/>
</dbReference>
<dbReference type="PANTHER" id="PTHR46558:SF13">
    <property type="entry name" value="HTH-TYPE TRANSCRIPTIONAL REGULATOR IMMR"/>
    <property type="match status" value="1"/>
</dbReference>
<dbReference type="Proteomes" id="UP000282311">
    <property type="component" value="Unassembled WGS sequence"/>
</dbReference>
<reference evidence="3 4" key="1">
    <citation type="journal article" date="2007" name="Int. J. Syst. Evol. Microbiol.">
        <title>Paenibacillus ginsengarvi sp. nov., isolated from soil from ginseng cultivation.</title>
        <authorList>
            <person name="Yoon M.H."/>
            <person name="Ten L.N."/>
            <person name="Im W.T."/>
        </authorList>
    </citation>
    <scope>NUCLEOTIDE SEQUENCE [LARGE SCALE GENOMIC DNA]</scope>
    <source>
        <strain evidence="3 4">KCTC 13059</strain>
    </source>
</reference>
<sequence length="196" mass="21729">MIDGRQLGGKIAELRRSKGMTQTELAAQLNVTHQAVSKWERGESLPDLPTFARLSVLLGVRTDELLGLEASEKGEHQCDAAGKEKVESAESETVIPLPVTLEDLDAEELWREVTAHARKTISLPSFNTWIKNTEAVIENGALVVFGASPFQRDWLRARYHKMFVQQLKLVTGLDCIPIEYRSRQTGASAGWQAGSE</sequence>